<dbReference type="Proteomes" id="UP001501523">
    <property type="component" value="Unassembled WGS sequence"/>
</dbReference>
<organism evidence="1 2">
    <name type="scientific">Dokdonella soli</name>
    <dbReference type="NCBI Taxonomy" id="529810"/>
    <lineage>
        <taxon>Bacteria</taxon>
        <taxon>Pseudomonadati</taxon>
        <taxon>Pseudomonadota</taxon>
        <taxon>Gammaproteobacteria</taxon>
        <taxon>Lysobacterales</taxon>
        <taxon>Rhodanobacteraceae</taxon>
        <taxon>Dokdonella</taxon>
    </lineage>
</organism>
<sequence length="84" mass="8336">MPAGAPDQLNGGDLSWPSQVQRAGIAAFGANAGELRLRDMATSSAPPGRGIAATAKVIAAARSASPIVTDAALGSRVGVILLRV</sequence>
<evidence type="ECO:0000313" key="2">
    <source>
        <dbReference type="Proteomes" id="UP001501523"/>
    </source>
</evidence>
<dbReference type="EMBL" id="BAAAEU010000004">
    <property type="protein sequence ID" value="GAA0708670.1"/>
    <property type="molecule type" value="Genomic_DNA"/>
</dbReference>
<reference evidence="1 2" key="1">
    <citation type="journal article" date="2019" name="Int. J. Syst. Evol. Microbiol.">
        <title>The Global Catalogue of Microorganisms (GCM) 10K type strain sequencing project: providing services to taxonomists for standard genome sequencing and annotation.</title>
        <authorList>
            <consortium name="The Broad Institute Genomics Platform"/>
            <consortium name="The Broad Institute Genome Sequencing Center for Infectious Disease"/>
            <person name="Wu L."/>
            <person name="Ma J."/>
        </authorList>
    </citation>
    <scope>NUCLEOTIDE SEQUENCE [LARGE SCALE GENOMIC DNA]</scope>
    <source>
        <strain evidence="1 2">JCM 15421</strain>
    </source>
</reference>
<accession>A0ABN1IDS7</accession>
<gene>
    <name evidence="1" type="ORF">GCM10009105_08470</name>
</gene>
<keyword evidence="2" id="KW-1185">Reference proteome</keyword>
<name>A0ABN1IDS7_9GAMM</name>
<evidence type="ECO:0000313" key="1">
    <source>
        <dbReference type="EMBL" id="GAA0708670.1"/>
    </source>
</evidence>
<comment type="caution">
    <text evidence="1">The sequence shown here is derived from an EMBL/GenBank/DDBJ whole genome shotgun (WGS) entry which is preliminary data.</text>
</comment>
<protein>
    <submittedName>
        <fullName evidence="1">Uncharacterized protein</fullName>
    </submittedName>
</protein>
<proteinExistence type="predicted"/>